<comment type="similarity">
    <text evidence="1">Belongs to the short-chain dehydrogenases/reductases (SDR) family.</text>
</comment>
<protein>
    <submittedName>
        <fullName evidence="2">Uncharacterized protein</fullName>
    </submittedName>
</protein>
<accession>A0A9W9QNP2</accession>
<dbReference type="PANTHER" id="PTHR43544">
    <property type="entry name" value="SHORT-CHAIN DEHYDROGENASE/REDUCTASE"/>
    <property type="match status" value="1"/>
</dbReference>
<dbReference type="EMBL" id="JAPZBQ010000003">
    <property type="protein sequence ID" value="KAJ5339764.1"/>
    <property type="molecule type" value="Genomic_DNA"/>
</dbReference>
<dbReference type="SUPFAM" id="SSF51735">
    <property type="entry name" value="NAD(P)-binding Rossmann-fold domains"/>
    <property type="match status" value="1"/>
</dbReference>
<sequence length="255" mass="27080">MSSTPNKVFVVTGANRGIGLGLAKKLLQRPNTTILASVRNSEVAFSLKSEIESTAVGENSVIHIIELDFSSAISPDKIRDIVKAGASSVTHVDVLICNAAVVLPLTPALSTSAEDLRASFEVNTIAPLLTFQAFWPFLQKSSAPQFVAVSSSVGSIAAQEPLPGGAYGPSKAALNWLVKAIHNQHEADKLIAFALHPGWVQTRAGEYSVQQWNYPGDPPTTIEESITGTLQVIDGATRESTSGTLITYTGEVLPW</sequence>
<dbReference type="GO" id="GO:0005737">
    <property type="term" value="C:cytoplasm"/>
    <property type="evidence" value="ECO:0007669"/>
    <property type="project" value="TreeGrafter"/>
</dbReference>
<dbReference type="PANTHER" id="PTHR43544:SF26">
    <property type="entry name" value="SHORT CHAIN DEHYDROGENASE_REDUCTASE FAMILY OXIDOREDUCTASE (JCVI)"/>
    <property type="match status" value="1"/>
</dbReference>
<dbReference type="InterPro" id="IPR051468">
    <property type="entry name" value="Fungal_SecMetab_SDRs"/>
</dbReference>
<dbReference type="Gene3D" id="3.40.50.720">
    <property type="entry name" value="NAD(P)-binding Rossmann-like Domain"/>
    <property type="match status" value="1"/>
</dbReference>
<organism evidence="2 3">
    <name type="scientific">Penicillium brevicompactum</name>
    <dbReference type="NCBI Taxonomy" id="5074"/>
    <lineage>
        <taxon>Eukaryota</taxon>
        <taxon>Fungi</taxon>
        <taxon>Dikarya</taxon>
        <taxon>Ascomycota</taxon>
        <taxon>Pezizomycotina</taxon>
        <taxon>Eurotiomycetes</taxon>
        <taxon>Eurotiomycetidae</taxon>
        <taxon>Eurotiales</taxon>
        <taxon>Aspergillaceae</taxon>
        <taxon>Penicillium</taxon>
    </lineage>
</organism>
<dbReference type="InterPro" id="IPR002347">
    <property type="entry name" value="SDR_fam"/>
</dbReference>
<dbReference type="Pfam" id="PF00106">
    <property type="entry name" value="adh_short"/>
    <property type="match status" value="1"/>
</dbReference>
<proteinExistence type="inferred from homology"/>
<reference evidence="2" key="2">
    <citation type="journal article" date="2023" name="IMA Fungus">
        <title>Comparative genomic study of the Penicillium genus elucidates a diverse pangenome and 15 lateral gene transfer events.</title>
        <authorList>
            <person name="Petersen C."/>
            <person name="Sorensen T."/>
            <person name="Nielsen M.R."/>
            <person name="Sondergaard T.E."/>
            <person name="Sorensen J.L."/>
            <person name="Fitzpatrick D.A."/>
            <person name="Frisvad J.C."/>
            <person name="Nielsen K.L."/>
        </authorList>
    </citation>
    <scope>NUCLEOTIDE SEQUENCE</scope>
    <source>
        <strain evidence="2">IBT 35673</strain>
    </source>
</reference>
<reference evidence="2" key="1">
    <citation type="submission" date="2022-12" db="EMBL/GenBank/DDBJ databases">
        <authorList>
            <person name="Petersen C."/>
        </authorList>
    </citation>
    <scope>NUCLEOTIDE SEQUENCE</scope>
    <source>
        <strain evidence="2">IBT 35673</strain>
    </source>
</reference>
<dbReference type="CDD" id="cd05325">
    <property type="entry name" value="carb_red_sniffer_like_SDR_c"/>
    <property type="match status" value="1"/>
</dbReference>
<dbReference type="Proteomes" id="UP001147695">
    <property type="component" value="Unassembled WGS sequence"/>
</dbReference>
<dbReference type="AlphaFoldDB" id="A0A9W9QNP2"/>
<comment type="caution">
    <text evidence="2">The sequence shown here is derived from an EMBL/GenBank/DDBJ whole genome shotgun (WGS) entry which is preliminary data.</text>
</comment>
<gene>
    <name evidence="2" type="ORF">N7452_006492</name>
</gene>
<evidence type="ECO:0000256" key="1">
    <source>
        <dbReference type="ARBA" id="ARBA00006484"/>
    </source>
</evidence>
<dbReference type="PRINTS" id="PR00081">
    <property type="entry name" value="GDHRDH"/>
</dbReference>
<evidence type="ECO:0000313" key="2">
    <source>
        <dbReference type="EMBL" id="KAJ5339764.1"/>
    </source>
</evidence>
<dbReference type="InterPro" id="IPR036291">
    <property type="entry name" value="NAD(P)-bd_dom_sf"/>
</dbReference>
<evidence type="ECO:0000313" key="3">
    <source>
        <dbReference type="Proteomes" id="UP001147695"/>
    </source>
</evidence>
<dbReference type="GO" id="GO:0016491">
    <property type="term" value="F:oxidoreductase activity"/>
    <property type="evidence" value="ECO:0007669"/>
    <property type="project" value="TreeGrafter"/>
</dbReference>
<name>A0A9W9QNP2_PENBR</name>